<name>A0ABU0FDA3_9HYPH</name>
<reference evidence="1 2" key="1">
    <citation type="submission" date="2023-07" db="EMBL/GenBank/DDBJ databases">
        <title>Genomic Encyclopedia of Type Strains, Phase IV (KMG-IV): sequencing the most valuable type-strain genomes for metagenomic binning, comparative biology and taxonomic classification.</title>
        <authorList>
            <person name="Goeker M."/>
        </authorList>
    </citation>
    <scope>NUCLEOTIDE SEQUENCE [LARGE SCALE GENOMIC DNA]</scope>
    <source>
        <strain evidence="1 2">DSM 5896</strain>
    </source>
</reference>
<sequence length="85" mass="9085">MPLSCTDAALPSGLDGEVEQVIAACGGDPKEAVRALVVSNAHLQAELASLDAEMAQLLADVSRGYARGHWDWLLERADVPIPYLR</sequence>
<evidence type="ECO:0000313" key="1">
    <source>
        <dbReference type="EMBL" id="MDQ0392589.1"/>
    </source>
</evidence>
<gene>
    <name evidence="1" type="ORF">J3R73_002381</name>
</gene>
<protein>
    <submittedName>
        <fullName evidence="1">Uncharacterized protein</fullName>
    </submittedName>
</protein>
<comment type="caution">
    <text evidence="1">The sequence shown here is derived from an EMBL/GenBank/DDBJ whole genome shotgun (WGS) entry which is preliminary data.</text>
</comment>
<proteinExistence type="predicted"/>
<evidence type="ECO:0000313" key="2">
    <source>
        <dbReference type="Proteomes" id="UP001237448"/>
    </source>
</evidence>
<keyword evidence="2" id="KW-1185">Reference proteome</keyword>
<dbReference type="Proteomes" id="UP001237448">
    <property type="component" value="Unassembled WGS sequence"/>
</dbReference>
<dbReference type="RefSeq" id="WP_307426702.1">
    <property type="nucleotide sequence ID" value="NZ_JAUSVK010000001.1"/>
</dbReference>
<accession>A0ABU0FDA3</accession>
<organism evidence="1 2">
    <name type="scientific">Labrys monachus</name>
    <dbReference type="NCBI Taxonomy" id="217067"/>
    <lineage>
        <taxon>Bacteria</taxon>
        <taxon>Pseudomonadati</taxon>
        <taxon>Pseudomonadota</taxon>
        <taxon>Alphaproteobacteria</taxon>
        <taxon>Hyphomicrobiales</taxon>
        <taxon>Xanthobacteraceae</taxon>
        <taxon>Labrys</taxon>
    </lineage>
</organism>
<dbReference type="EMBL" id="JAUSVK010000001">
    <property type="protein sequence ID" value="MDQ0392589.1"/>
    <property type="molecule type" value="Genomic_DNA"/>
</dbReference>